<evidence type="ECO:0000313" key="8">
    <source>
        <dbReference type="EMBL" id="MEJ8567521.1"/>
    </source>
</evidence>
<dbReference type="PROSITE" id="PS50106">
    <property type="entry name" value="PDZ"/>
    <property type="match status" value="1"/>
</dbReference>
<reference evidence="8 9" key="1">
    <citation type="submission" date="2024-02" db="EMBL/GenBank/DDBJ databases">
        <title>A novel Wenzhouxiangellaceae bacterium, isolated from coastal sediments.</title>
        <authorList>
            <person name="Du Z.-J."/>
            <person name="Ye Y.-Q."/>
            <person name="Zhang X.-Y."/>
        </authorList>
    </citation>
    <scope>NUCLEOTIDE SEQUENCE [LARGE SCALE GENOMIC DNA]</scope>
    <source>
        <strain evidence="8 9">CH-27</strain>
    </source>
</reference>
<keyword evidence="3 5" id="KW-0378">Hydrolase</keyword>
<dbReference type="Gene3D" id="3.90.226.10">
    <property type="entry name" value="2-enoyl-CoA Hydratase, Chain A, domain 1"/>
    <property type="match status" value="1"/>
</dbReference>
<dbReference type="GO" id="GO:0006508">
    <property type="term" value="P:proteolysis"/>
    <property type="evidence" value="ECO:0007669"/>
    <property type="project" value="UniProtKB-KW"/>
</dbReference>
<dbReference type="Gene3D" id="3.30.750.44">
    <property type="match status" value="1"/>
</dbReference>
<evidence type="ECO:0000256" key="3">
    <source>
        <dbReference type="ARBA" id="ARBA00022801"/>
    </source>
</evidence>
<dbReference type="PANTHER" id="PTHR32060:SF30">
    <property type="entry name" value="CARBOXY-TERMINAL PROCESSING PROTEASE CTPA"/>
    <property type="match status" value="1"/>
</dbReference>
<keyword evidence="2 5" id="KW-0645">Protease</keyword>
<dbReference type="Pfam" id="PF17820">
    <property type="entry name" value="PDZ_6"/>
    <property type="match status" value="1"/>
</dbReference>
<dbReference type="Pfam" id="PF03572">
    <property type="entry name" value="Peptidase_S41"/>
    <property type="match status" value="1"/>
</dbReference>
<dbReference type="EMBL" id="JAZHOG010000004">
    <property type="protein sequence ID" value="MEJ8567521.1"/>
    <property type="molecule type" value="Genomic_DNA"/>
</dbReference>
<dbReference type="NCBIfam" id="TIGR00225">
    <property type="entry name" value="prc"/>
    <property type="match status" value="1"/>
</dbReference>
<dbReference type="SUPFAM" id="SSF52096">
    <property type="entry name" value="ClpP/crotonase"/>
    <property type="match status" value="1"/>
</dbReference>
<evidence type="ECO:0000259" key="7">
    <source>
        <dbReference type="PROSITE" id="PS50106"/>
    </source>
</evidence>
<organism evidence="8 9">
    <name type="scientific">Elongatibacter sediminis</name>
    <dbReference type="NCBI Taxonomy" id="3119006"/>
    <lineage>
        <taxon>Bacteria</taxon>
        <taxon>Pseudomonadati</taxon>
        <taxon>Pseudomonadota</taxon>
        <taxon>Gammaproteobacteria</taxon>
        <taxon>Chromatiales</taxon>
        <taxon>Wenzhouxiangellaceae</taxon>
        <taxon>Elongatibacter</taxon>
    </lineage>
</organism>
<feature type="domain" description="PDZ" evidence="7">
    <location>
        <begin position="98"/>
        <end position="165"/>
    </location>
</feature>
<dbReference type="InterPro" id="IPR029045">
    <property type="entry name" value="ClpP/crotonase-like_dom_sf"/>
</dbReference>
<gene>
    <name evidence="8" type="ORF">V3330_07775</name>
</gene>
<dbReference type="CDD" id="cd06782">
    <property type="entry name" value="cpPDZ_CPP-like"/>
    <property type="match status" value="1"/>
</dbReference>
<evidence type="ECO:0000256" key="6">
    <source>
        <dbReference type="SAM" id="SignalP"/>
    </source>
</evidence>
<dbReference type="AlphaFoldDB" id="A0AAW9RJ24"/>
<dbReference type="Pfam" id="PF22694">
    <property type="entry name" value="CtpB_N-like"/>
    <property type="match status" value="1"/>
</dbReference>
<dbReference type="SMART" id="SM00245">
    <property type="entry name" value="TSPc"/>
    <property type="match status" value="1"/>
</dbReference>
<dbReference type="GO" id="GO:0007165">
    <property type="term" value="P:signal transduction"/>
    <property type="evidence" value="ECO:0007669"/>
    <property type="project" value="TreeGrafter"/>
</dbReference>
<proteinExistence type="inferred from homology"/>
<evidence type="ECO:0000256" key="2">
    <source>
        <dbReference type="ARBA" id="ARBA00022670"/>
    </source>
</evidence>
<feature type="chain" id="PRO_5043970538" evidence="6">
    <location>
        <begin position="27"/>
        <end position="444"/>
    </location>
</feature>
<dbReference type="CDD" id="cd07560">
    <property type="entry name" value="Peptidase_S41_CPP"/>
    <property type="match status" value="1"/>
</dbReference>
<dbReference type="InterPro" id="IPR005151">
    <property type="entry name" value="Tail-specific_protease"/>
</dbReference>
<evidence type="ECO:0000256" key="4">
    <source>
        <dbReference type="ARBA" id="ARBA00022825"/>
    </source>
</evidence>
<accession>A0AAW9RJ24</accession>
<dbReference type="PANTHER" id="PTHR32060">
    <property type="entry name" value="TAIL-SPECIFIC PROTEASE"/>
    <property type="match status" value="1"/>
</dbReference>
<comment type="similarity">
    <text evidence="1 5">Belongs to the peptidase S41A family.</text>
</comment>
<dbReference type="PROSITE" id="PS51257">
    <property type="entry name" value="PROKAR_LIPOPROTEIN"/>
    <property type="match status" value="1"/>
</dbReference>
<feature type="signal peptide" evidence="6">
    <location>
        <begin position="1"/>
        <end position="26"/>
    </location>
</feature>
<dbReference type="GO" id="GO:0008236">
    <property type="term" value="F:serine-type peptidase activity"/>
    <property type="evidence" value="ECO:0007669"/>
    <property type="project" value="UniProtKB-KW"/>
</dbReference>
<dbReference type="InterPro" id="IPR036034">
    <property type="entry name" value="PDZ_sf"/>
</dbReference>
<dbReference type="GO" id="GO:0004175">
    <property type="term" value="F:endopeptidase activity"/>
    <property type="evidence" value="ECO:0007669"/>
    <property type="project" value="TreeGrafter"/>
</dbReference>
<dbReference type="GO" id="GO:0030288">
    <property type="term" value="C:outer membrane-bounded periplasmic space"/>
    <property type="evidence" value="ECO:0007669"/>
    <property type="project" value="TreeGrafter"/>
</dbReference>
<dbReference type="InterPro" id="IPR001478">
    <property type="entry name" value="PDZ"/>
</dbReference>
<dbReference type="InterPro" id="IPR055210">
    <property type="entry name" value="CtpA/B_N"/>
</dbReference>
<dbReference type="InterPro" id="IPR004447">
    <property type="entry name" value="Peptidase_S41A"/>
</dbReference>
<dbReference type="InterPro" id="IPR041489">
    <property type="entry name" value="PDZ_6"/>
</dbReference>
<keyword evidence="6" id="KW-0732">Signal</keyword>
<dbReference type="RefSeq" id="WP_354694840.1">
    <property type="nucleotide sequence ID" value="NZ_JAZHOG010000004.1"/>
</dbReference>
<dbReference type="Gene3D" id="2.30.42.10">
    <property type="match status" value="1"/>
</dbReference>
<evidence type="ECO:0000313" key="9">
    <source>
        <dbReference type="Proteomes" id="UP001359886"/>
    </source>
</evidence>
<evidence type="ECO:0000256" key="5">
    <source>
        <dbReference type="RuleBase" id="RU004404"/>
    </source>
</evidence>
<keyword evidence="9" id="KW-1185">Reference proteome</keyword>
<name>A0AAW9RJ24_9GAMM</name>
<protein>
    <submittedName>
        <fullName evidence="8">S41 family peptidase</fullName>
    </submittedName>
</protein>
<sequence length="444" mass="47947">MHHPYRFVVLLYVVFAACCGFAPVLASDTDAGENTAPADASGAAQLTLDELRTFTDVFNQVRRNYVEPVDDRTLLRSAIEGMLADLDPHSAYLPRDDYADLENSSRGRYVGLGFDVRPEDGRLVVKQVISPSPADDAGINPGDIILAVNDVPIRGRPLQESIDAISGPEGSPVRLTLLRPDGERLELDLRRAFVKVPAMDFRLLDGHFGYFHLAFFHRDSATDLKNSIDSIRNDGIDLKGLILDLRNNPGGVLQPAIDIADGFLDSGTIVVTRGRDPSNEVSHAATPGQWLPGTPLVILMDRGSASASEVLAGALQDHGRALIIGERSFGKGSVQSVLSLRNGAGLKLTTARYYTPSGRSIQAEGIRPDQVAAPQMFVADIPDERTREADLERHLASDGSPPEDLFDTEAVSPQEDYPLFQAINVLRGARILSSAALGAPPAQK</sequence>
<comment type="caution">
    <text evidence="8">The sequence shown here is derived from an EMBL/GenBank/DDBJ whole genome shotgun (WGS) entry which is preliminary data.</text>
</comment>
<dbReference type="Proteomes" id="UP001359886">
    <property type="component" value="Unassembled WGS sequence"/>
</dbReference>
<dbReference type="SMART" id="SM00228">
    <property type="entry name" value="PDZ"/>
    <property type="match status" value="1"/>
</dbReference>
<keyword evidence="4 5" id="KW-0720">Serine protease</keyword>
<evidence type="ECO:0000256" key="1">
    <source>
        <dbReference type="ARBA" id="ARBA00009179"/>
    </source>
</evidence>
<dbReference type="SUPFAM" id="SSF50156">
    <property type="entry name" value="PDZ domain-like"/>
    <property type="match status" value="1"/>
</dbReference>